<dbReference type="PANTHER" id="PTHR44196:SF1">
    <property type="entry name" value="DEHYDROGENASE_REDUCTASE SDR FAMILY MEMBER 7B"/>
    <property type="match status" value="1"/>
</dbReference>
<dbReference type="InterPro" id="IPR036291">
    <property type="entry name" value="NAD(P)-bd_dom_sf"/>
</dbReference>
<evidence type="ECO:0000256" key="2">
    <source>
        <dbReference type="ARBA" id="ARBA00023002"/>
    </source>
</evidence>
<evidence type="ECO:0000313" key="4">
    <source>
        <dbReference type="EMBL" id="RSU05011.1"/>
    </source>
</evidence>
<dbReference type="SUPFAM" id="SSF51735">
    <property type="entry name" value="NAD(P)-binding Rossmann-fold domains"/>
    <property type="match status" value="1"/>
</dbReference>
<dbReference type="PIRSF" id="PIRSF000126">
    <property type="entry name" value="11-beta-HSD1"/>
    <property type="match status" value="1"/>
</dbReference>
<comment type="similarity">
    <text evidence="1 3">Belongs to the short-chain dehydrogenases/reductases (SDR) family.</text>
</comment>
<dbReference type="GO" id="GO:0016491">
    <property type="term" value="F:oxidoreductase activity"/>
    <property type="evidence" value="ECO:0007669"/>
    <property type="project" value="UniProtKB-KW"/>
</dbReference>
<dbReference type="PRINTS" id="PR00081">
    <property type="entry name" value="GDHRDH"/>
</dbReference>
<dbReference type="EMBL" id="NGJY01000001">
    <property type="protein sequence ID" value="RSU05011.1"/>
    <property type="molecule type" value="Genomic_DNA"/>
</dbReference>
<dbReference type="Proteomes" id="UP000287101">
    <property type="component" value="Unassembled WGS sequence"/>
</dbReference>
<keyword evidence="5" id="KW-1185">Reference proteome</keyword>
<proteinExistence type="inferred from homology"/>
<dbReference type="Gene3D" id="3.40.50.720">
    <property type="entry name" value="NAD(P)-binding Rossmann-like Domain"/>
    <property type="match status" value="1"/>
</dbReference>
<reference evidence="4 5" key="1">
    <citation type="submission" date="2017-05" db="EMBL/GenBank/DDBJ databases">
        <title>Vagococcus spp. assemblies.</title>
        <authorList>
            <person name="Gulvik C.A."/>
        </authorList>
    </citation>
    <scope>NUCLEOTIDE SEQUENCE [LARGE SCALE GENOMIC DNA]</scope>
    <source>
        <strain evidence="4 5">CCUG 41755</strain>
    </source>
</reference>
<organism evidence="4 5">
    <name type="scientific">Vagococcus fessus</name>
    <dbReference type="NCBI Taxonomy" id="120370"/>
    <lineage>
        <taxon>Bacteria</taxon>
        <taxon>Bacillati</taxon>
        <taxon>Bacillota</taxon>
        <taxon>Bacilli</taxon>
        <taxon>Lactobacillales</taxon>
        <taxon>Enterococcaceae</taxon>
        <taxon>Vagococcus</taxon>
    </lineage>
</organism>
<dbReference type="PRINTS" id="PR00080">
    <property type="entry name" value="SDRFAMILY"/>
</dbReference>
<dbReference type="PROSITE" id="PS00061">
    <property type="entry name" value="ADH_SHORT"/>
    <property type="match status" value="1"/>
</dbReference>
<evidence type="ECO:0000256" key="1">
    <source>
        <dbReference type="ARBA" id="ARBA00006484"/>
    </source>
</evidence>
<dbReference type="RefSeq" id="WP_126830852.1">
    <property type="nucleotide sequence ID" value="NZ_CBCRYB010000007.1"/>
</dbReference>
<dbReference type="Pfam" id="PF00106">
    <property type="entry name" value="adh_short"/>
    <property type="match status" value="1"/>
</dbReference>
<dbReference type="AlphaFoldDB" id="A0A430ACS1"/>
<dbReference type="GO" id="GO:0016020">
    <property type="term" value="C:membrane"/>
    <property type="evidence" value="ECO:0007669"/>
    <property type="project" value="TreeGrafter"/>
</dbReference>
<comment type="caution">
    <text evidence="4">The sequence shown here is derived from an EMBL/GenBank/DDBJ whole genome shotgun (WGS) entry which is preliminary data.</text>
</comment>
<keyword evidence="2" id="KW-0560">Oxidoreductase</keyword>
<sequence length="266" mass="29524">MKKNKNLLNQRVLITGASSGLGEQLAYEVSRRKGTVVLVARNEERLSEVLEKCEEVSGQEGYIFPMDLSEDNDFSSFKTVLKEEVGQIDILINCAGFGLFKDCLDFDKKVISEMFQVNVLSLIGLTQEIASSMKKRGHGQIVNIASQAGKMATPKSSIYAATKFSVVGFSDALRLELAPYGVKVLTVNPGPIKTNFFNRADETGDYLKSVERIVLDPKKLARQIMNACYTSKREVNTPKIMAFGSKFYVLFPKIGDFFAGKVFNTK</sequence>
<gene>
    <name evidence="4" type="ORF">CBF31_03060</name>
</gene>
<name>A0A430ACS1_9ENTE</name>
<dbReference type="InterPro" id="IPR002347">
    <property type="entry name" value="SDR_fam"/>
</dbReference>
<dbReference type="OrthoDB" id="9793345at2"/>
<evidence type="ECO:0000256" key="3">
    <source>
        <dbReference type="RuleBase" id="RU000363"/>
    </source>
</evidence>
<dbReference type="PANTHER" id="PTHR44196">
    <property type="entry name" value="DEHYDROGENASE/REDUCTASE SDR FAMILY MEMBER 7B"/>
    <property type="match status" value="1"/>
</dbReference>
<dbReference type="InterPro" id="IPR020904">
    <property type="entry name" value="Sc_DH/Rdtase_CS"/>
</dbReference>
<protein>
    <submittedName>
        <fullName evidence="4">Short-chain dehydrogenase</fullName>
    </submittedName>
</protein>
<accession>A0A430ACS1</accession>
<evidence type="ECO:0000313" key="5">
    <source>
        <dbReference type="Proteomes" id="UP000287101"/>
    </source>
</evidence>